<dbReference type="Proteomes" id="UP000596660">
    <property type="component" value="Unplaced"/>
</dbReference>
<keyword evidence="1" id="KW-0812">Transmembrane</keyword>
<evidence type="ECO:0000256" key="1">
    <source>
        <dbReference type="SAM" id="Phobius"/>
    </source>
</evidence>
<organism evidence="2 3">
    <name type="scientific">Chenopodium quinoa</name>
    <name type="common">Quinoa</name>
    <dbReference type="NCBI Taxonomy" id="63459"/>
    <lineage>
        <taxon>Eukaryota</taxon>
        <taxon>Viridiplantae</taxon>
        <taxon>Streptophyta</taxon>
        <taxon>Embryophyta</taxon>
        <taxon>Tracheophyta</taxon>
        <taxon>Spermatophyta</taxon>
        <taxon>Magnoliopsida</taxon>
        <taxon>eudicotyledons</taxon>
        <taxon>Gunneridae</taxon>
        <taxon>Pentapetalae</taxon>
        <taxon>Caryophyllales</taxon>
        <taxon>Chenopodiaceae</taxon>
        <taxon>Chenopodioideae</taxon>
        <taxon>Atripliceae</taxon>
        <taxon>Chenopodium</taxon>
    </lineage>
</organism>
<evidence type="ECO:0000313" key="3">
    <source>
        <dbReference type="Proteomes" id="UP000596660"/>
    </source>
</evidence>
<proteinExistence type="predicted"/>
<name>A0A803MJS5_CHEQI</name>
<dbReference type="PANTHER" id="PTHR31170:SF25">
    <property type="entry name" value="BNAA09G04570D PROTEIN"/>
    <property type="match status" value="1"/>
</dbReference>
<dbReference type="PANTHER" id="PTHR31170">
    <property type="entry name" value="BNAC04G53230D PROTEIN"/>
    <property type="match status" value="1"/>
</dbReference>
<sequence>MSCCLSLSVSTNKNNQTRSAANSSPSVSYIHKALSFFFLSSLCCIKLLRRNQHHLKRDEAEADGTNLIRRLCYSAKQLKDSGVTFVASSESDNPLDITFANGKLNITKLEIHDNTETYLRNLIYFEKCHHLGSSYFIDYVIFIDALVDTVEDVQVLVKNKILSNHLGSDEDVVNLFNNIGKKVPVSYEVYSDVSDALNRYASTRRNRWIAILRSKYFNHPWSASVFRAAEKVYVTNDDDDDDGVIWCDLVVVVSDFLVKEVEEEDGGGLRKRHLKTKADYNSFRHLRYTAKQLNDAGVTFVAGETDNPLDVTFVNGILRISKLNIYDETESHLRNLVYFEQCHYLKDTYFIDYIFFLDQLIDTVEDVEVLVKNKIICNDLGSDDDVVKLFNNIGKNVIVSWKNYYDVSDDLNRYASTRRHKWMAILRSKYFNHPWTILSVIAAIILFVLTLLQTIAAYIYK</sequence>
<feature type="transmembrane region" description="Helical" evidence="1">
    <location>
        <begin position="435"/>
        <end position="460"/>
    </location>
</feature>
<reference evidence="2" key="2">
    <citation type="submission" date="2021-03" db="UniProtKB">
        <authorList>
            <consortium name="EnsemblPlants"/>
        </authorList>
    </citation>
    <scope>IDENTIFICATION</scope>
</reference>
<evidence type="ECO:0000313" key="2">
    <source>
        <dbReference type="EnsemblPlants" id="AUR62030658-RA:cds"/>
    </source>
</evidence>
<keyword evidence="1" id="KW-0472">Membrane</keyword>
<keyword evidence="3" id="KW-1185">Reference proteome</keyword>
<keyword evidence="1" id="KW-1133">Transmembrane helix</keyword>
<protein>
    <submittedName>
        <fullName evidence="2">Uncharacterized protein</fullName>
    </submittedName>
</protein>
<dbReference type="Gramene" id="AUR62030658-RA">
    <property type="protein sequence ID" value="AUR62030658-RA:cds"/>
    <property type="gene ID" value="AUR62030658"/>
</dbReference>
<dbReference type="Pfam" id="PF03140">
    <property type="entry name" value="DUF247"/>
    <property type="match status" value="2"/>
</dbReference>
<dbReference type="AlphaFoldDB" id="A0A803MJS5"/>
<dbReference type="EnsemblPlants" id="AUR62030658-RA">
    <property type="protein sequence ID" value="AUR62030658-RA:cds"/>
    <property type="gene ID" value="AUR62030658"/>
</dbReference>
<dbReference type="InterPro" id="IPR004158">
    <property type="entry name" value="DUF247_pln"/>
</dbReference>
<reference evidence="2" key="1">
    <citation type="journal article" date="2017" name="Nature">
        <title>The genome of Chenopodium quinoa.</title>
        <authorList>
            <person name="Jarvis D.E."/>
            <person name="Ho Y.S."/>
            <person name="Lightfoot D.J."/>
            <person name="Schmoeckel S.M."/>
            <person name="Li B."/>
            <person name="Borm T.J.A."/>
            <person name="Ohyanagi H."/>
            <person name="Mineta K."/>
            <person name="Michell C.T."/>
            <person name="Saber N."/>
            <person name="Kharbatia N.M."/>
            <person name="Rupper R.R."/>
            <person name="Sharp A.R."/>
            <person name="Dally N."/>
            <person name="Boughton B.A."/>
            <person name="Woo Y.H."/>
            <person name="Gao G."/>
            <person name="Schijlen E.G.W.M."/>
            <person name="Guo X."/>
            <person name="Momin A.A."/>
            <person name="Negrao S."/>
            <person name="Al-Babili S."/>
            <person name="Gehring C."/>
            <person name="Roessner U."/>
            <person name="Jung C."/>
            <person name="Murphy K."/>
            <person name="Arold S.T."/>
            <person name="Gojobori T."/>
            <person name="van der Linden C.G."/>
            <person name="van Loo E.N."/>
            <person name="Jellen E.N."/>
            <person name="Maughan P.J."/>
            <person name="Tester M."/>
        </authorList>
    </citation>
    <scope>NUCLEOTIDE SEQUENCE [LARGE SCALE GENOMIC DNA]</scope>
    <source>
        <strain evidence="2">cv. PI 614886</strain>
    </source>
</reference>
<dbReference type="OMA" id="WADDDME"/>
<accession>A0A803MJS5</accession>